<evidence type="ECO:0000313" key="3">
    <source>
        <dbReference type="Proteomes" id="UP000075902"/>
    </source>
</evidence>
<sequence>MVNTDDAITNNGGLLCGTTAALPNHLAAGGRAPIAAGTEAAAAAAAPYPAAMAAAAAAIGFGCWAAASCSCTQFTLPPATFATITLPTCVSFVLAPSILCPAGRATRCVLVSAVPVAPVLREELVNASDNGREVVAAADAIDGGTCCFVWRSCCCCFADCVGIATVAEAVTGAFDPNSVPVGSVALGATATERCDGPVPTLAPALIEGGTNIGSETDDGSTSCCFSSSSTAAGDGDTRPWFRRPTPDDSDSSEMPEDSGQLRTTTTSDDSGPLRTTLEDSGQPQTTPDNSYPDDYDSERLRTTLTPLTTISDDSYPDDYDYGRLRTTPDDSGQLRRLRTTPDDSRRLRLRTTLADSGRLWMTSDDYGRLQTTLDDSV</sequence>
<feature type="compositionally biased region" description="Polar residues" evidence="1">
    <location>
        <begin position="278"/>
        <end position="289"/>
    </location>
</feature>
<name>A0A182TUA2_9DIPT</name>
<feature type="compositionally biased region" description="Acidic residues" evidence="1">
    <location>
        <begin position="247"/>
        <end position="256"/>
    </location>
</feature>
<reference evidence="3" key="1">
    <citation type="submission" date="2014-01" db="EMBL/GenBank/DDBJ databases">
        <title>The Genome Sequence of Anopheles melas CM1001059_A (V2).</title>
        <authorList>
            <consortium name="The Broad Institute Genomics Platform"/>
            <person name="Neafsey D.E."/>
            <person name="Besansky N."/>
            <person name="Howell P."/>
            <person name="Walton C."/>
            <person name="Young S.K."/>
            <person name="Zeng Q."/>
            <person name="Gargeya S."/>
            <person name="Fitzgerald M."/>
            <person name="Haas B."/>
            <person name="Abouelleil A."/>
            <person name="Allen A.W."/>
            <person name="Alvarado L."/>
            <person name="Arachchi H.M."/>
            <person name="Berlin A.M."/>
            <person name="Chapman S.B."/>
            <person name="Gainer-Dewar J."/>
            <person name="Goldberg J."/>
            <person name="Griggs A."/>
            <person name="Gujja S."/>
            <person name="Hansen M."/>
            <person name="Howarth C."/>
            <person name="Imamovic A."/>
            <person name="Ireland A."/>
            <person name="Larimer J."/>
            <person name="McCowan C."/>
            <person name="Murphy C."/>
            <person name="Pearson M."/>
            <person name="Poon T.W."/>
            <person name="Priest M."/>
            <person name="Roberts A."/>
            <person name="Saif S."/>
            <person name="Shea T."/>
            <person name="Sisk P."/>
            <person name="Sykes S."/>
            <person name="Wortman J."/>
            <person name="Nusbaum C."/>
            <person name="Birren B."/>
        </authorList>
    </citation>
    <scope>NUCLEOTIDE SEQUENCE [LARGE SCALE GENOMIC DNA]</scope>
    <source>
        <strain evidence="3">CM1001059</strain>
    </source>
</reference>
<dbReference type="AlphaFoldDB" id="A0A182TUA2"/>
<evidence type="ECO:0000256" key="1">
    <source>
        <dbReference type="SAM" id="MobiDB-lite"/>
    </source>
</evidence>
<reference evidence="2" key="2">
    <citation type="submission" date="2020-05" db="UniProtKB">
        <authorList>
            <consortium name="EnsemblMetazoa"/>
        </authorList>
    </citation>
    <scope>IDENTIFICATION</scope>
    <source>
        <strain evidence="2">CM1001059</strain>
    </source>
</reference>
<dbReference type="Proteomes" id="UP000075902">
    <property type="component" value="Unassembled WGS sequence"/>
</dbReference>
<keyword evidence="3" id="KW-1185">Reference proteome</keyword>
<feature type="compositionally biased region" description="Low complexity" evidence="1">
    <location>
        <begin position="302"/>
        <end position="313"/>
    </location>
</feature>
<dbReference type="VEuPathDB" id="VectorBase:AMEC008434"/>
<feature type="compositionally biased region" description="Low complexity" evidence="1">
    <location>
        <begin position="219"/>
        <end position="233"/>
    </location>
</feature>
<feature type="compositionally biased region" description="Polar residues" evidence="1">
    <location>
        <begin position="260"/>
        <end position="269"/>
    </location>
</feature>
<feature type="region of interest" description="Disordered" evidence="1">
    <location>
        <begin position="197"/>
        <end position="342"/>
    </location>
</feature>
<protein>
    <submittedName>
        <fullName evidence="2">Uncharacterized protein</fullName>
    </submittedName>
</protein>
<evidence type="ECO:0000313" key="2">
    <source>
        <dbReference type="EnsemblMetazoa" id="AMEC008434-PA"/>
    </source>
</evidence>
<accession>A0A182TUA2</accession>
<proteinExistence type="predicted"/>
<organism evidence="2 3">
    <name type="scientific">Anopheles melas</name>
    <dbReference type="NCBI Taxonomy" id="34690"/>
    <lineage>
        <taxon>Eukaryota</taxon>
        <taxon>Metazoa</taxon>
        <taxon>Ecdysozoa</taxon>
        <taxon>Arthropoda</taxon>
        <taxon>Hexapoda</taxon>
        <taxon>Insecta</taxon>
        <taxon>Pterygota</taxon>
        <taxon>Neoptera</taxon>
        <taxon>Endopterygota</taxon>
        <taxon>Diptera</taxon>
        <taxon>Nematocera</taxon>
        <taxon>Culicoidea</taxon>
        <taxon>Culicidae</taxon>
        <taxon>Anophelinae</taxon>
        <taxon>Anopheles</taxon>
    </lineage>
</organism>
<dbReference type="EnsemblMetazoa" id="AMEC008434-RA">
    <property type="protein sequence ID" value="AMEC008434-PA"/>
    <property type="gene ID" value="AMEC008434"/>
</dbReference>